<keyword evidence="6" id="KW-1185">Reference proteome</keyword>
<dbReference type="RefSeq" id="WP_238311465.1">
    <property type="nucleotide sequence ID" value="NZ_BPQV01000006.1"/>
</dbReference>
<dbReference type="PANTHER" id="PTHR43537">
    <property type="entry name" value="TRANSCRIPTIONAL REGULATOR, GNTR FAMILY"/>
    <property type="match status" value="1"/>
</dbReference>
<dbReference type="InterPro" id="IPR000524">
    <property type="entry name" value="Tscrpt_reg_HTH_GntR"/>
</dbReference>
<dbReference type="CDD" id="cd07377">
    <property type="entry name" value="WHTH_GntR"/>
    <property type="match status" value="1"/>
</dbReference>
<dbReference type="PROSITE" id="PS50949">
    <property type="entry name" value="HTH_GNTR"/>
    <property type="match status" value="1"/>
</dbReference>
<dbReference type="EMBL" id="BPQV01000006">
    <property type="protein sequence ID" value="GJE27668.1"/>
    <property type="molecule type" value="Genomic_DNA"/>
</dbReference>
<gene>
    <name evidence="5" type="primary">rspR_4</name>
    <name evidence="5" type="ORF">LKMONMHP_2529</name>
</gene>
<dbReference type="InterPro" id="IPR036388">
    <property type="entry name" value="WH-like_DNA-bd_sf"/>
</dbReference>
<evidence type="ECO:0000313" key="5">
    <source>
        <dbReference type="EMBL" id="GJE27668.1"/>
    </source>
</evidence>
<reference evidence="5" key="2">
    <citation type="submission" date="2021-08" db="EMBL/GenBank/DDBJ databases">
        <authorList>
            <person name="Tani A."/>
            <person name="Ola A."/>
            <person name="Ogura Y."/>
            <person name="Katsura K."/>
            <person name="Hayashi T."/>
        </authorList>
    </citation>
    <scope>NUCLEOTIDE SEQUENCE</scope>
    <source>
        <strain evidence="5">NBRC 15689</strain>
    </source>
</reference>
<dbReference type="PANTHER" id="PTHR43537:SF24">
    <property type="entry name" value="GLUCONATE OPERON TRANSCRIPTIONAL REPRESSOR"/>
    <property type="match status" value="1"/>
</dbReference>
<comment type="caution">
    <text evidence="5">The sequence shown here is derived from an EMBL/GenBank/DDBJ whole genome shotgun (WGS) entry which is preliminary data.</text>
</comment>
<dbReference type="InterPro" id="IPR008920">
    <property type="entry name" value="TF_FadR/GntR_C"/>
</dbReference>
<dbReference type="Pfam" id="PF07729">
    <property type="entry name" value="FCD"/>
    <property type="match status" value="1"/>
</dbReference>
<keyword evidence="1" id="KW-0805">Transcription regulation</keyword>
<protein>
    <submittedName>
        <fullName evidence="5">HTH-type transcriptional repressor RspR</fullName>
    </submittedName>
</protein>
<evidence type="ECO:0000256" key="3">
    <source>
        <dbReference type="ARBA" id="ARBA00023163"/>
    </source>
</evidence>
<dbReference type="Gene3D" id="1.20.120.530">
    <property type="entry name" value="GntR ligand-binding domain-like"/>
    <property type="match status" value="1"/>
</dbReference>
<dbReference type="PRINTS" id="PR00035">
    <property type="entry name" value="HTHGNTR"/>
</dbReference>
<reference evidence="5" key="1">
    <citation type="journal article" date="2021" name="Front. Microbiol.">
        <title>Comprehensive Comparative Genomics and Phenotyping of Methylobacterium Species.</title>
        <authorList>
            <person name="Alessa O."/>
            <person name="Ogura Y."/>
            <person name="Fujitani Y."/>
            <person name="Takami H."/>
            <person name="Hayashi T."/>
            <person name="Sahin N."/>
            <person name="Tani A."/>
        </authorList>
    </citation>
    <scope>NUCLEOTIDE SEQUENCE</scope>
    <source>
        <strain evidence="5">NBRC 15689</strain>
    </source>
</reference>
<evidence type="ECO:0000313" key="6">
    <source>
        <dbReference type="Proteomes" id="UP001055156"/>
    </source>
</evidence>
<dbReference type="Proteomes" id="UP001055156">
    <property type="component" value="Unassembled WGS sequence"/>
</dbReference>
<accession>A0ABQ4T8T9</accession>
<evidence type="ECO:0000256" key="1">
    <source>
        <dbReference type="ARBA" id="ARBA00023015"/>
    </source>
</evidence>
<dbReference type="Pfam" id="PF00392">
    <property type="entry name" value="GntR"/>
    <property type="match status" value="1"/>
</dbReference>
<sequence>MVAGILRVERETKSLREMTLDKMRRAILDQHFKPGDRLVERELCDQLAVSRSVVREVLRHLEAEGIVEIVPNRGPIVAVLTRAQARQIYEVRGYLEALAARGCAESPDAPAVADVLDARLLRIAHGYATNDAALILEATAEFYERMFLASGREIAWDIVSALHMRITHLRSITIATPGRATDGPEEMRRIVAAIRARDGETAFQASLSHVQRAETLAISEITT</sequence>
<dbReference type="InterPro" id="IPR036390">
    <property type="entry name" value="WH_DNA-bd_sf"/>
</dbReference>
<dbReference type="SMART" id="SM00895">
    <property type="entry name" value="FCD"/>
    <property type="match status" value="1"/>
</dbReference>
<dbReference type="SMART" id="SM00345">
    <property type="entry name" value="HTH_GNTR"/>
    <property type="match status" value="1"/>
</dbReference>
<dbReference type="InterPro" id="IPR011711">
    <property type="entry name" value="GntR_C"/>
</dbReference>
<feature type="domain" description="HTH gntR-type" evidence="4">
    <location>
        <begin position="13"/>
        <end position="80"/>
    </location>
</feature>
<keyword evidence="2" id="KW-0238">DNA-binding</keyword>
<keyword evidence="3" id="KW-0804">Transcription</keyword>
<evidence type="ECO:0000259" key="4">
    <source>
        <dbReference type="PROSITE" id="PS50949"/>
    </source>
</evidence>
<organism evidence="5 6">
    <name type="scientific">Methylobacterium organophilum</name>
    <dbReference type="NCBI Taxonomy" id="410"/>
    <lineage>
        <taxon>Bacteria</taxon>
        <taxon>Pseudomonadati</taxon>
        <taxon>Pseudomonadota</taxon>
        <taxon>Alphaproteobacteria</taxon>
        <taxon>Hyphomicrobiales</taxon>
        <taxon>Methylobacteriaceae</taxon>
        <taxon>Methylobacterium</taxon>
    </lineage>
</organism>
<proteinExistence type="predicted"/>
<name>A0ABQ4T8T9_METOR</name>
<dbReference type="Gene3D" id="1.10.10.10">
    <property type="entry name" value="Winged helix-like DNA-binding domain superfamily/Winged helix DNA-binding domain"/>
    <property type="match status" value="1"/>
</dbReference>
<dbReference type="SUPFAM" id="SSF46785">
    <property type="entry name" value="Winged helix' DNA-binding domain"/>
    <property type="match status" value="1"/>
</dbReference>
<dbReference type="SUPFAM" id="SSF48008">
    <property type="entry name" value="GntR ligand-binding domain-like"/>
    <property type="match status" value="1"/>
</dbReference>
<evidence type="ECO:0000256" key="2">
    <source>
        <dbReference type="ARBA" id="ARBA00023125"/>
    </source>
</evidence>